<comment type="similarity">
    <text evidence="8">Belongs to the MobA family.</text>
</comment>
<keyword evidence="4 8" id="KW-0547">Nucleotide-binding</keyword>
<dbReference type="GO" id="GO:0005737">
    <property type="term" value="C:cytoplasm"/>
    <property type="evidence" value="ECO:0007669"/>
    <property type="project" value="UniProtKB-SubCell"/>
</dbReference>
<keyword evidence="11" id="KW-1185">Reference proteome</keyword>
<comment type="domain">
    <text evidence="8">The N-terminal domain determines nucleotide recognition and specific binding, while the C-terminal domain determines the specific binding to the target protein.</text>
</comment>
<dbReference type="InParanoid" id="E8N270"/>
<dbReference type="PANTHER" id="PTHR19136:SF81">
    <property type="entry name" value="MOLYBDENUM COFACTOR GUANYLYLTRANSFERASE"/>
    <property type="match status" value="1"/>
</dbReference>
<dbReference type="RefSeq" id="WP_013561361.1">
    <property type="nucleotide sequence ID" value="NC_014960.1"/>
</dbReference>
<dbReference type="InterPro" id="IPR025877">
    <property type="entry name" value="MobA-like_NTP_Trfase"/>
</dbReference>
<evidence type="ECO:0000256" key="4">
    <source>
        <dbReference type="ARBA" id="ARBA00022741"/>
    </source>
</evidence>
<feature type="binding site" evidence="8">
    <location>
        <position position="67"/>
    </location>
    <ligand>
        <name>GTP</name>
        <dbReference type="ChEBI" id="CHEBI:37565"/>
    </ligand>
</feature>
<evidence type="ECO:0000256" key="3">
    <source>
        <dbReference type="ARBA" id="ARBA00022723"/>
    </source>
</evidence>
<dbReference type="Proteomes" id="UP000008922">
    <property type="component" value="Chromosome"/>
</dbReference>
<dbReference type="InterPro" id="IPR013482">
    <property type="entry name" value="Molybde_CF_guanTrfase"/>
</dbReference>
<dbReference type="GO" id="GO:1902758">
    <property type="term" value="P:bis(molybdopterin guanine dinucleotide)molybdenum biosynthetic process"/>
    <property type="evidence" value="ECO:0007669"/>
    <property type="project" value="TreeGrafter"/>
</dbReference>
<dbReference type="HOGENOM" id="CLU_055597_2_1_0"/>
<dbReference type="KEGG" id="atm:ANT_29910"/>
<keyword evidence="3 8" id="KW-0479">Metal-binding</keyword>
<evidence type="ECO:0000313" key="11">
    <source>
        <dbReference type="Proteomes" id="UP000008922"/>
    </source>
</evidence>
<dbReference type="OrthoDB" id="9788394at2"/>
<gene>
    <name evidence="8 10" type="primary">mobA</name>
    <name evidence="10" type="ordered locus">ANT_29910</name>
</gene>
<proteinExistence type="inferred from homology"/>
<feature type="binding site" evidence="8">
    <location>
        <position position="96"/>
    </location>
    <ligand>
        <name>Mg(2+)</name>
        <dbReference type="ChEBI" id="CHEBI:18420"/>
    </ligand>
</feature>
<evidence type="ECO:0000313" key="10">
    <source>
        <dbReference type="EMBL" id="BAJ65017.1"/>
    </source>
</evidence>
<dbReference type="Gene3D" id="3.90.550.10">
    <property type="entry name" value="Spore Coat Polysaccharide Biosynthesis Protein SpsA, Chain A"/>
    <property type="match status" value="1"/>
</dbReference>
<feature type="binding site" evidence="8">
    <location>
        <position position="22"/>
    </location>
    <ligand>
        <name>GTP</name>
        <dbReference type="ChEBI" id="CHEBI:37565"/>
    </ligand>
</feature>
<dbReference type="Pfam" id="PF12804">
    <property type="entry name" value="NTP_transf_3"/>
    <property type="match status" value="1"/>
</dbReference>
<dbReference type="HAMAP" id="MF_00316">
    <property type="entry name" value="MobA"/>
    <property type="match status" value="1"/>
</dbReference>
<keyword evidence="5 8" id="KW-0460">Magnesium</keyword>
<feature type="binding site" evidence="8">
    <location>
        <position position="96"/>
    </location>
    <ligand>
        <name>GTP</name>
        <dbReference type="ChEBI" id="CHEBI:37565"/>
    </ligand>
</feature>
<dbReference type="AlphaFoldDB" id="E8N270"/>
<comment type="catalytic activity">
    <reaction evidence="8">
        <text>Mo-molybdopterin + GTP + H(+) = Mo-molybdopterin guanine dinucleotide + diphosphate</text>
        <dbReference type="Rhea" id="RHEA:34243"/>
        <dbReference type="ChEBI" id="CHEBI:15378"/>
        <dbReference type="ChEBI" id="CHEBI:33019"/>
        <dbReference type="ChEBI" id="CHEBI:37565"/>
        <dbReference type="ChEBI" id="CHEBI:71302"/>
        <dbReference type="ChEBI" id="CHEBI:71310"/>
        <dbReference type="EC" id="2.7.7.77"/>
    </reaction>
</comment>
<keyword evidence="1 8" id="KW-0963">Cytoplasm</keyword>
<evidence type="ECO:0000256" key="5">
    <source>
        <dbReference type="ARBA" id="ARBA00022842"/>
    </source>
</evidence>
<keyword evidence="2 8" id="KW-0808">Transferase</keyword>
<evidence type="ECO:0000256" key="2">
    <source>
        <dbReference type="ARBA" id="ARBA00022679"/>
    </source>
</evidence>
<sequence length="207" mass="22563">MNERFTVVIQAGGESRRMGEDKALLSFLGEPLIARVLRRIQPIADEIIVVARQPETLAFLGVKVVSDLLPGVGALGGLHTALAVAGNPLVGVAACDMPFVSPEILKVACRRLQESGADAVIPLLEEGWEPLHAVYRRETCLPLVERAIQRGERRLISWHSEARILPLAEDEICLLDAHLQAFLNINTPEDLRLAEALAREEEQSGAG</sequence>
<keyword evidence="7 8" id="KW-0501">Molybdenum cofactor biosynthesis</keyword>
<dbReference type="CDD" id="cd02503">
    <property type="entry name" value="MobA"/>
    <property type="match status" value="1"/>
</dbReference>
<evidence type="ECO:0000256" key="1">
    <source>
        <dbReference type="ARBA" id="ARBA00022490"/>
    </source>
</evidence>
<dbReference type="eggNOG" id="COG0746">
    <property type="taxonomic scope" value="Bacteria"/>
</dbReference>
<dbReference type="GO" id="GO:0046872">
    <property type="term" value="F:metal ion binding"/>
    <property type="evidence" value="ECO:0007669"/>
    <property type="project" value="UniProtKB-KW"/>
</dbReference>
<dbReference type="InterPro" id="IPR029044">
    <property type="entry name" value="Nucleotide-diphossugar_trans"/>
</dbReference>
<dbReference type="STRING" id="926569.ANT_29910"/>
<dbReference type="GO" id="GO:0061603">
    <property type="term" value="F:molybdenum cofactor guanylyltransferase activity"/>
    <property type="evidence" value="ECO:0007669"/>
    <property type="project" value="UniProtKB-EC"/>
</dbReference>
<dbReference type="GO" id="GO:0005525">
    <property type="term" value="F:GTP binding"/>
    <property type="evidence" value="ECO:0007669"/>
    <property type="project" value="UniProtKB-UniRule"/>
</dbReference>
<dbReference type="PANTHER" id="PTHR19136">
    <property type="entry name" value="MOLYBDENUM COFACTOR GUANYLYLTRANSFERASE"/>
    <property type="match status" value="1"/>
</dbReference>
<accession>E8N270</accession>
<comment type="function">
    <text evidence="8">Transfers a GMP moiety from GTP to Mo-molybdopterin (Mo-MPT) cofactor (Moco or molybdenum cofactor) to form Mo-molybdopterin guanine dinucleotide (Mo-MGD) cofactor.</text>
</comment>
<comment type="caution">
    <text evidence="8">Lacks conserved residue(s) required for the propagation of feature annotation.</text>
</comment>
<keyword evidence="6 8" id="KW-0342">GTP-binding</keyword>
<feature type="domain" description="MobA-like NTP transferase" evidence="9">
    <location>
        <begin position="7"/>
        <end position="160"/>
    </location>
</feature>
<dbReference type="SUPFAM" id="SSF53448">
    <property type="entry name" value="Nucleotide-diphospho-sugar transferases"/>
    <property type="match status" value="1"/>
</dbReference>
<reference evidence="10 11" key="1">
    <citation type="submission" date="2010-12" db="EMBL/GenBank/DDBJ databases">
        <title>Whole genome sequence of Anaerolinea thermophila UNI-1.</title>
        <authorList>
            <person name="Narita-Yamada S."/>
            <person name="Kishi E."/>
            <person name="Watanabe Y."/>
            <person name="Takasaki K."/>
            <person name="Ankai A."/>
            <person name="Oguchi A."/>
            <person name="Fukui S."/>
            <person name="Takahashi M."/>
            <person name="Yashiro I."/>
            <person name="Hosoyama A."/>
            <person name="Sekiguchi Y."/>
            <person name="Hanada S."/>
            <person name="Fujita N."/>
        </authorList>
    </citation>
    <scope>NUCLEOTIDE SEQUENCE [LARGE SCALE GENOMIC DNA]</scope>
    <source>
        <strain evidence="11">DSM 14523 / JCM 11388 / NBRC 100420 / UNI-1</strain>
    </source>
</reference>
<name>E8N270_ANATU</name>
<dbReference type="EC" id="2.7.7.77" evidence="8"/>
<comment type="cofactor">
    <cofactor evidence="8">
        <name>Mg(2+)</name>
        <dbReference type="ChEBI" id="CHEBI:18420"/>
    </cofactor>
</comment>
<organism evidence="10 11">
    <name type="scientific">Anaerolinea thermophila (strain DSM 14523 / JCM 11388 / NBRC 100420 / UNI-1)</name>
    <dbReference type="NCBI Taxonomy" id="926569"/>
    <lineage>
        <taxon>Bacteria</taxon>
        <taxon>Bacillati</taxon>
        <taxon>Chloroflexota</taxon>
        <taxon>Anaerolineae</taxon>
        <taxon>Anaerolineales</taxon>
        <taxon>Anaerolineaceae</taxon>
        <taxon>Anaerolinea</taxon>
    </lineage>
</organism>
<evidence type="ECO:0000259" key="9">
    <source>
        <dbReference type="Pfam" id="PF12804"/>
    </source>
</evidence>
<evidence type="ECO:0000256" key="6">
    <source>
        <dbReference type="ARBA" id="ARBA00023134"/>
    </source>
</evidence>
<dbReference type="EMBL" id="AP012029">
    <property type="protein sequence ID" value="BAJ65017.1"/>
    <property type="molecule type" value="Genomic_DNA"/>
</dbReference>
<protein>
    <recommendedName>
        <fullName evidence="8">Probable molybdenum cofactor guanylyltransferase</fullName>
        <shortName evidence="8">MoCo guanylyltransferase</shortName>
        <ecNumber evidence="8">2.7.7.77</ecNumber>
    </recommendedName>
    <alternativeName>
        <fullName evidence="8">GTP:molybdopterin guanylyltransferase</fullName>
    </alternativeName>
    <alternativeName>
        <fullName evidence="8">Mo-MPT guanylyltransferase</fullName>
    </alternativeName>
    <alternativeName>
        <fullName evidence="8">Molybdopterin guanylyltransferase</fullName>
    </alternativeName>
    <alternativeName>
        <fullName evidence="8">Molybdopterin-guanine dinucleotide synthase</fullName>
        <shortName evidence="8">MGD synthase</shortName>
    </alternativeName>
</protein>
<dbReference type="FunCoup" id="E8N270">
    <property type="interactions" value="114"/>
</dbReference>
<evidence type="ECO:0000256" key="8">
    <source>
        <dbReference type="HAMAP-Rule" id="MF_00316"/>
    </source>
</evidence>
<evidence type="ECO:0000256" key="7">
    <source>
        <dbReference type="ARBA" id="ARBA00023150"/>
    </source>
</evidence>
<comment type="subcellular location">
    <subcellularLocation>
        <location evidence="8">Cytoplasm</location>
    </subcellularLocation>
</comment>